<evidence type="ECO:0000313" key="2">
    <source>
        <dbReference type="Proteomes" id="UP001162164"/>
    </source>
</evidence>
<proteinExistence type="predicted"/>
<reference evidence="1" key="1">
    <citation type="journal article" date="2023" name="Insect Mol. Biol.">
        <title>Genome sequencing provides insights into the evolution of gene families encoding plant cell wall-degrading enzymes in longhorned beetles.</title>
        <authorList>
            <person name="Shin N.R."/>
            <person name="Okamura Y."/>
            <person name="Kirsch R."/>
            <person name="Pauchet Y."/>
        </authorList>
    </citation>
    <scope>NUCLEOTIDE SEQUENCE</scope>
    <source>
        <strain evidence="1">MMC_N1</strain>
    </source>
</reference>
<accession>A0ABQ9ISZ3</accession>
<protein>
    <submittedName>
        <fullName evidence="1">Uncharacterized protein</fullName>
    </submittedName>
</protein>
<comment type="caution">
    <text evidence="1">The sequence shown here is derived from an EMBL/GenBank/DDBJ whole genome shotgun (WGS) entry which is preliminary data.</text>
</comment>
<sequence>MTPKNPRLTHNQKRSLVSIRFLRRTQMSTQNLHATVRSFKASARFIVVDNSLVFYSHIMATIHSGDLLHSPTARVANITL</sequence>
<dbReference type="Proteomes" id="UP001162164">
    <property type="component" value="Unassembled WGS sequence"/>
</dbReference>
<name>A0ABQ9ISZ3_9CUCU</name>
<evidence type="ECO:0000313" key="1">
    <source>
        <dbReference type="EMBL" id="KAJ8964644.1"/>
    </source>
</evidence>
<gene>
    <name evidence="1" type="ORF">NQ317_007356</name>
</gene>
<organism evidence="1 2">
    <name type="scientific">Molorchus minor</name>
    <dbReference type="NCBI Taxonomy" id="1323400"/>
    <lineage>
        <taxon>Eukaryota</taxon>
        <taxon>Metazoa</taxon>
        <taxon>Ecdysozoa</taxon>
        <taxon>Arthropoda</taxon>
        <taxon>Hexapoda</taxon>
        <taxon>Insecta</taxon>
        <taxon>Pterygota</taxon>
        <taxon>Neoptera</taxon>
        <taxon>Endopterygota</taxon>
        <taxon>Coleoptera</taxon>
        <taxon>Polyphaga</taxon>
        <taxon>Cucujiformia</taxon>
        <taxon>Chrysomeloidea</taxon>
        <taxon>Cerambycidae</taxon>
        <taxon>Lamiinae</taxon>
        <taxon>Monochamini</taxon>
        <taxon>Molorchus</taxon>
    </lineage>
</organism>
<keyword evidence="2" id="KW-1185">Reference proteome</keyword>
<feature type="non-terminal residue" evidence="1">
    <location>
        <position position="80"/>
    </location>
</feature>
<dbReference type="EMBL" id="JAPWTJ010002754">
    <property type="protein sequence ID" value="KAJ8964644.1"/>
    <property type="molecule type" value="Genomic_DNA"/>
</dbReference>